<dbReference type="Proteomes" id="UP000886861">
    <property type="component" value="Unassembled WGS sequence"/>
</dbReference>
<dbReference type="InterPro" id="IPR036209">
    <property type="entry name" value="YwmB-like_sf"/>
</dbReference>
<accession>A0A9D1SYD2</accession>
<organism evidence="1 2">
    <name type="scientific">Candidatus Caccopulliclostridium gallistercoris</name>
    <dbReference type="NCBI Taxonomy" id="2840719"/>
    <lineage>
        <taxon>Bacteria</taxon>
        <taxon>Bacillati</taxon>
        <taxon>Bacillota</taxon>
        <taxon>Clostridia</taxon>
        <taxon>Candidatus Caccopulliclostridium</taxon>
    </lineage>
</organism>
<dbReference type="Gene3D" id="3.30.360.40">
    <property type="entry name" value="YwmB-like"/>
    <property type="match status" value="1"/>
</dbReference>
<protein>
    <submittedName>
        <fullName evidence="1">Uncharacterized protein</fullName>
    </submittedName>
</protein>
<sequence>MKKFLVFIFLLFIVAVCSFGSGYKFLRLEKSAKIELFVTNISASLNEDFIKNGEGYIVHTNNLKLEDTLKNVSGVYGVSYLLEGGVEDYEGLKNKVKVQNVQESENICTFYGFLSGFDKFTYIDGKKVNVQIAYNSENSRLIIGFPIILGSY</sequence>
<dbReference type="AlphaFoldDB" id="A0A9D1SYD2"/>
<proteinExistence type="predicted"/>
<gene>
    <name evidence="1" type="ORF">IAA62_00985</name>
</gene>
<reference evidence="1" key="2">
    <citation type="journal article" date="2021" name="PeerJ">
        <title>Extensive microbial diversity within the chicken gut microbiome revealed by metagenomics and culture.</title>
        <authorList>
            <person name="Gilroy R."/>
            <person name="Ravi A."/>
            <person name="Getino M."/>
            <person name="Pursley I."/>
            <person name="Horton D.L."/>
            <person name="Alikhan N.F."/>
            <person name="Baker D."/>
            <person name="Gharbi K."/>
            <person name="Hall N."/>
            <person name="Watson M."/>
            <person name="Adriaenssens E.M."/>
            <person name="Foster-Nyarko E."/>
            <person name="Jarju S."/>
            <person name="Secka A."/>
            <person name="Antonio M."/>
            <person name="Oren A."/>
            <person name="Chaudhuri R.R."/>
            <person name="La Ragione R."/>
            <person name="Hildebrand F."/>
            <person name="Pallen M.J."/>
        </authorList>
    </citation>
    <scope>NUCLEOTIDE SEQUENCE</scope>
    <source>
        <strain evidence="1">CHK186-9395</strain>
    </source>
</reference>
<name>A0A9D1SYD2_9FIRM</name>
<comment type="caution">
    <text evidence="1">The sequence shown here is derived from an EMBL/GenBank/DDBJ whole genome shotgun (WGS) entry which is preliminary data.</text>
</comment>
<evidence type="ECO:0000313" key="2">
    <source>
        <dbReference type="Proteomes" id="UP000886861"/>
    </source>
</evidence>
<dbReference type="SUPFAM" id="SSF143842">
    <property type="entry name" value="YwmB-like"/>
    <property type="match status" value="1"/>
</dbReference>
<dbReference type="EMBL" id="DVOJ01000004">
    <property type="protein sequence ID" value="HIV01119.1"/>
    <property type="molecule type" value="Genomic_DNA"/>
</dbReference>
<evidence type="ECO:0000313" key="1">
    <source>
        <dbReference type="EMBL" id="HIV01119.1"/>
    </source>
</evidence>
<reference evidence="1" key="1">
    <citation type="submission" date="2020-10" db="EMBL/GenBank/DDBJ databases">
        <authorList>
            <person name="Gilroy R."/>
        </authorList>
    </citation>
    <scope>NUCLEOTIDE SEQUENCE</scope>
    <source>
        <strain evidence="1">CHK186-9395</strain>
    </source>
</reference>